<sequence>MTSFGGEPNKPHFIMVPLAAQGHLIPMIDIGCLLAERGVSVSLVITRGNADRIQPIFEQVKESKLSMQFIELKFPNEKFGLPPGWESVDHIMTSPDRFRDFYDAIYSLDQPLEAFLETLEQPPDCLITDVCNAWTASVARKFSIPRVNFHSPSCFYASVHYNLVLHKMYDRVTDVNEYMSVLDFPVKLDVTIAQTPGFLNHPGFEDLRKKYLEEESTADGVMINTILELEQLFVENYANAICRKIWTIGPVCLYNKDVEMKAGRGNKEAVDQRDRVQTWLDGRHDASVLYVSFGSIMYTNPQQLMEVGSGLEASNKPFIWVIKKIEMKPVLEKWLSEGFEERTKDRGLIIVGWAPQMVILSHPAVGGFMTHCGWNSTLEAISMGVPMVTWPRFGDQFVNENLIVNILKIGVGLGVKMPNFASEDAVMVKNDDVRKAIYTLMDGGIEADERRERSKNFSEKAKMAMEEGGSSYVNLTDFIHHFTKNPVSK</sequence>
<comment type="similarity">
    <text evidence="1 3">Belongs to the UDP-glycosyltransferase family.</text>
</comment>
<gene>
    <name evidence="5" type="ORF">LUZ62_086703</name>
</gene>
<evidence type="ECO:0000256" key="2">
    <source>
        <dbReference type="ARBA" id="ARBA00022679"/>
    </source>
</evidence>
<comment type="caution">
    <text evidence="5">The sequence shown here is derived from an EMBL/GenBank/DDBJ whole genome shotgun (WGS) entry which is preliminary data.</text>
</comment>
<evidence type="ECO:0000256" key="3">
    <source>
        <dbReference type="RuleBase" id="RU003718"/>
    </source>
</evidence>
<evidence type="ECO:0000313" key="5">
    <source>
        <dbReference type="EMBL" id="KAJ4752298.1"/>
    </source>
</evidence>
<dbReference type="AlphaFoldDB" id="A0AAV8CAC3"/>
<dbReference type="PANTHER" id="PTHR48047:SF229">
    <property type="entry name" value="UDP-GLYCOSYLTRANSFERASE 73C3-RELATED"/>
    <property type="match status" value="1"/>
</dbReference>
<accession>A0AAV8CAC3</accession>
<dbReference type="InterPro" id="IPR002213">
    <property type="entry name" value="UDP_glucos_trans"/>
</dbReference>
<dbReference type="Pfam" id="PF00201">
    <property type="entry name" value="UDPGT"/>
    <property type="match status" value="1"/>
</dbReference>
<proteinExistence type="inferred from homology"/>
<dbReference type="CDD" id="cd03784">
    <property type="entry name" value="GT1_Gtf-like"/>
    <property type="match status" value="1"/>
</dbReference>
<dbReference type="PROSITE" id="PS00375">
    <property type="entry name" value="UDPGT"/>
    <property type="match status" value="1"/>
</dbReference>
<protein>
    <recommendedName>
        <fullName evidence="4">Glycosyltransferase</fullName>
        <ecNumber evidence="4">2.4.1.-</ecNumber>
    </recommendedName>
</protein>
<dbReference type="EC" id="2.4.1.-" evidence="4"/>
<reference evidence="5" key="1">
    <citation type="submission" date="2022-08" db="EMBL/GenBank/DDBJ databases">
        <authorList>
            <person name="Marques A."/>
        </authorList>
    </citation>
    <scope>NUCLEOTIDE SEQUENCE</scope>
    <source>
        <strain evidence="5">RhyPub2mFocal</strain>
        <tissue evidence="5">Leaves</tissue>
    </source>
</reference>
<organism evidence="5 6">
    <name type="scientific">Rhynchospora pubera</name>
    <dbReference type="NCBI Taxonomy" id="906938"/>
    <lineage>
        <taxon>Eukaryota</taxon>
        <taxon>Viridiplantae</taxon>
        <taxon>Streptophyta</taxon>
        <taxon>Embryophyta</taxon>
        <taxon>Tracheophyta</taxon>
        <taxon>Spermatophyta</taxon>
        <taxon>Magnoliopsida</taxon>
        <taxon>Liliopsida</taxon>
        <taxon>Poales</taxon>
        <taxon>Cyperaceae</taxon>
        <taxon>Cyperoideae</taxon>
        <taxon>Rhynchosporeae</taxon>
        <taxon>Rhynchospora</taxon>
    </lineage>
</organism>
<evidence type="ECO:0000256" key="1">
    <source>
        <dbReference type="ARBA" id="ARBA00009995"/>
    </source>
</evidence>
<dbReference type="PANTHER" id="PTHR48047">
    <property type="entry name" value="GLYCOSYLTRANSFERASE"/>
    <property type="match status" value="1"/>
</dbReference>
<dbReference type="Proteomes" id="UP001140206">
    <property type="component" value="Chromosome 5"/>
</dbReference>
<evidence type="ECO:0000256" key="4">
    <source>
        <dbReference type="RuleBase" id="RU362057"/>
    </source>
</evidence>
<keyword evidence="3" id="KW-0328">Glycosyltransferase</keyword>
<name>A0AAV8CAC3_9POAL</name>
<dbReference type="EMBL" id="JAMFTS010000005">
    <property type="protein sequence ID" value="KAJ4752298.1"/>
    <property type="molecule type" value="Genomic_DNA"/>
</dbReference>
<evidence type="ECO:0000313" key="6">
    <source>
        <dbReference type="Proteomes" id="UP001140206"/>
    </source>
</evidence>
<dbReference type="FunFam" id="3.40.50.2000:FF:000047">
    <property type="entry name" value="Glycosyltransferase"/>
    <property type="match status" value="1"/>
</dbReference>
<keyword evidence="6" id="KW-1185">Reference proteome</keyword>
<dbReference type="InterPro" id="IPR035595">
    <property type="entry name" value="UDP_glycos_trans_CS"/>
</dbReference>
<dbReference type="Gene3D" id="3.40.50.2000">
    <property type="entry name" value="Glycogen Phosphorylase B"/>
    <property type="match status" value="2"/>
</dbReference>
<dbReference type="SUPFAM" id="SSF53756">
    <property type="entry name" value="UDP-Glycosyltransferase/glycogen phosphorylase"/>
    <property type="match status" value="1"/>
</dbReference>
<keyword evidence="2 3" id="KW-0808">Transferase</keyword>
<dbReference type="GO" id="GO:0035251">
    <property type="term" value="F:UDP-glucosyltransferase activity"/>
    <property type="evidence" value="ECO:0007669"/>
    <property type="project" value="TreeGrafter"/>
</dbReference>